<dbReference type="RefSeq" id="WP_253864823.1">
    <property type="nucleotide sequence ID" value="NZ_BAAALN010000002.1"/>
</dbReference>
<organism evidence="2 3">
    <name type="scientific">Prauserella halophila</name>
    <dbReference type="NCBI Taxonomy" id="185641"/>
    <lineage>
        <taxon>Bacteria</taxon>
        <taxon>Bacillati</taxon>
        <taxon>Actinomycetota</taxon>
        <taxon>Actinomycetes</taxon>
        <taxon>Pseudonocardiales</taxon>
        <taxon>Pseudonocardiaceae</taxon>
        <taxon>Prauserella</taxon>
    </lineage>
</organism>
<dbReference type="NCBIfam" id="NF005126">
    <property type="entry name" value="PRK06563.1"/>
    <property type="match status" value="1"/>
</dbReference>
<sequence length="262" mass="28260">MSPRVTVERDGHVLLIGVNRPEKRNAWDRRVIDEVGLAYDRLAEDPEARVGVLYGHGDHFSAGLDLADVWPSVQDEGPGTLSGGGAYDPFGLWKPPVPKPVVLAVQGISFTLSVELALACDIVIGADDVRFRQLEIGRGIIPFGGATVRATTQLGWGNAMRFLLTGEEFGAEDAHRIGLLQEVVAPGTQFERATEVARVIGQQAPLGVQGTLANARVAQRLENERAAADHLRDLLPGILASDDAAEGLQSFVERRQARFTGR</sequence>
<dbReference type="Gene3D" id="1.10.12.10">
    <property type="entry name" value="Lyase 2-enoyl-coa Hydratase, Chain A, domain 2"/>
    <property type="match status" value="1"/>
</dbReference>
<dbReference type="Gene3D" id="3.90.226.10">
    <property type="entry name" value="2-enoyl-CoA Hydratase, Chain A, domain 1"/>
    <property type="match status" value="1"/>
</dbReference>
<name>A0ABN1W143_9PSEU</name>
<dbReference type="SUPFAM" id="SSF52096">
    <property type="entry name" value="ClpP/crotonase"/>
    <property type="match status" value="1"/>
</dbReference>
<dbReference type="PANTHER" id="PTHR43802">
    <property type="entry name" value="ENOYL-COA HYDRATASE"/>
    <property type="match status" value="1"/>
</dbReference>
<reference evidence="2 3" key="1">
    <citation type="journal article" date="2019" name="Int. J. Syst. Evol. Microbiol.">
        <title>The Global Catalogue of Microorganisms (GCM) 10K type strain sequencing project: providing services to taxonomists for standard genome sequencing and annotation.</title>
        <authorList>
            <consortium name="The Broad Institute Genomics Platform"/>
            <consortium name="The Broad Institute Genome Sequencing Center for Infectious Disease"/>
            <person name="Wu L."/>
            <person name="Ma J."/>
        </authorList>
    </citation>
    <scope>NUCLEOTIDE SEQUENCE [LARGE SCALE GENOMIC DNA]</scope>
    <source>
        <strain evidence="2 3">JCM 13023</strain>
    </source>
</reference>
<comment type="caution">
    <text evidence="2">The sequence shown here is derived from an EMBL/GenBank/DDBJ whole genome shotgun (WGS) entry which is preliminary data.</text>
</comment>
<keyword evidence="3" id="KW-1185">Reference proteome</keyword>
<protein>
    <submittedName>
        <fullName evidence="2">Crotonase/enoyl-CoA hydratase family protein</fullName>
    </submittedName>
</protein>
<accession>A0ABN1W143</accession>
<dbReference type="InterPro" id="IPR014748">
    <property type="entry name" value="Enoyl-CoA_hydra_C"/>
</dbReference>
<evidence type="ECO:0000313" key="3">
    <source>
        <dbReference type="Proteomes" id="UP001500653"/>
    </source>
</evidence>
<dbReference type="EMBL" id="BAAALN010000002">
    <property type="protein sequence ID" value="GAA1226990.1"/>
    <property type="molecule type" value="Genomic_DNA"/>
</dbReference>
<dbReference type="InterPro" id="IPR001753">
    <property type="entry name" value="Enoyl-CoA_hydra/iso"/>
</dbReference>
<dbReference type="InterPro" id="IPR029045">
    <property type="entry name" value="ClpP/crotonase-like_dom_sf"/>
</dbReference>
<evidence type="ECO:0000313" key="2">
    <source>
        <dbReference type="EMBL" id="GAA1226990.1"/>
    </source>
</evidence>
<dbReference type="PANTHER" id="PTHR43802:SF1">
    <property type="entry name" value="IP11341P-RELATED"/>
    <property type="match status" value="1"/>
</dbReference>
<evidence type="ECO:0000256" key="1">
    <source>
        <dbReference type="ARBA" id="ARBA00005254"/>
    </source>
</evidence>
<comment type="similarity">
    <text evidence="1">Belongs to the enoyl-CoA hydratase/isomerase family.</text>
</comment>
<dbReference type="Pfam" id="PF00378">
    <property type="entry name" value="ECH_1"/>
    <property type="match status" value="1"/>
</dbReference>
<gene>
    <name evidence="2" type="ORF">GCM10009676_06390</name>
</gene>
<proteinExistence type="inferred from homology"/>
<dbReference type="Proteomes" id="UP001500653">
    <property type="component" value="Unassembled WGS sequence"/>
</dbReference>
<dbReference type="CDD" id="cd06558">
    <property type="entry name" value="crotonase-like"/>
    <property type="match status" value="1"/>
</dbReference>